<accession>A0AAE1TP02</accession>
<evidence type="ECO:0000313" key="3">
    <source>
        <dbReference type="Proteomes" id="UP001292094"/>
    </source>
</evidence>
<evidence type="ECO:0000313" key="2">
    <source>
        <dbReference type="EMBL" id="KAK4290270.1"/>
    </source>
</evidence>
<comment type="caution">
    <text evidence="2">The sequence shown here is derived from an EMBL/GenBank/DDBJ whole genome shotgun (WGS) entry which is preliminary data.</text>
</comment>
<keyword evidence="3" id="KW-1185">Reference proteome</keyword>
<sequence length="79" mass="9161">MQDVRNWTRSLISPWNWGKNRVLHETAVTTKRNATYERGSAPLRTRVSGSITACSLRLGSGGRVPHDQWQPRRRNQTFR</sequence>
<dbReference type="EMBL" id="JAWZYT010005543">
    <property type="protein sequence ID" value="KAK4290270.1"/>
    <property type="molecule type" value="Genomic_DNA"/>
</dbReference>
<gene>
    <name evidence="2" type="ORF">Pmani_036813</name>
</gene>
<protein>
    <submittedName>
        <fullName evidence="2">Uncharacterized protein</fullName>
    </submittedName>
</protein>
<organism evidence="2 3">
    <name type="scientific">Petrolisthes manimaculis</name>
    <dbReference type="NCBI Taxonomy" id="1843537"/>
    <lineage>
        <taxon>Eukaryota</taxon>
        <taxon>Metazoa</taxon>
        <taxon>Ecdysozoa</taxon>
        <taxon>Arthropoda</taxon>
        <taxon>Crustacea</taxon>
        <taxon>Multicrustacea</taxon>
        <taxon>Malacostraca</taxon>
        <taxon>Eumalacostraca</taxon>
        <taxon>Eucarida</taxon>
        <taxon>Decapoda</taxon>
        <taxon>Pleocyemata</taxon>
        <taxon>Anomura</taxon>
        <taxon>Galatheoidea</taxon>
        <taxon>Porcellanidae</taxon>
        <taxon>Petrolisthes</taxon>
    </lineage>
</organism>
<name>A0AAE1TP02_9EUCA</name>
<feature type="region of interest" description="Disordered" evidence="1">
    <location>
        <begin position="57"/>
        <end position="79"/>
    </location>
</feature>
<reference evidence="2" key="1">
    <citation type="submission" date="2023-11" db="EMBL/GenBank/DDBJ databases">
        <title>Genome assemblies of two species of porcelain crab, Petrolisthes cinctipes and Petrolisthes manimaculis (Anomura: Porcellanidae).</title>
        <authorList>
            <person name="Angst P."/>
        </authorList>
    </citation>
    <scope>NUCLEOTIDE SEQUENCE</scope>
    <source>
        <strain evidence="2">PB745_02</strain>
        <tissue evidence="2">Gill</tissue>
    </source>
</reference>
<proteinExistence type="predicted"/>
<dbReference type="AlphaFoldDB" id="A0AAE1TP02"/>
<evidence type="ECO:0000256" key="1">
    <source>
        <dbReference type="SAM" id="MobiDB-lite"/>
    </source>
</evidence>
<dbReference type="Proteomes" id="UP001292094">
    <property type="component" value="Unassembled WGS sequence"/>
</dbReference>